<dbReference type="InterPro" id="IPR057755">
    <property type="entry name" value="UNC5A-D-like_N"/>
</dbReference>
<evidence type="ECO:0000256" key="6">
    <source>
        <dbReference type="ARBA" id="ARBA00023319"/>
    </source>
</evidence>
<evidence type="ECO:0000313" key="10">
    <source>
        <dbReference type="Proteomes" id="UP001266305"/>
    </source>
</evidence>
<comment type="caution">
    <text evidence="9">The sequence shown here is derived from an EMBL/GenBank/DDBJ whole genome shotgun (WGS) entry which is preliminary data.</text>
</comment>
<dbReference type="Pfam" id="PF25609">
    <property type="entry name" value="Unc5_NetrinR_N"/>
    <property type="match status" value="1"/>
</dbReference>
<protein>
    <submittedName>
        <fullName evidence="9">Netrin receptor unc5b</fullName>
    </submittedName>
</protein>
<name>A0ABQ9UNY0_SAGOE</name>
<evidence type="ECO:0000256" key="4">
    <source>
        <dbReference type="ARBA" id="ARBA00023170"/>
    </source>
</evidence>
<evidence type="ECO:0000259" key="8">
    <source>
        <dbReference type="Pfam" id="PF25609"/>
    </source>
</evidence>
<keyword evidence="3" id="KW-1015">Disulfide bond</keyword>
<dbReference type="EMBL" id="JASSZA010000011">
    <property type="protein sequence ID" value="KAK2098500.1"/>
    <property type="molecule type" value="Genomic_DNA"/>
</dbReference>
<dbReference type="Proteomes" id="UP001266305">
    <property type="component" value="Unassembled WGS sequence"/>
</dbReference>
<evidence type="ECO:0000256" key="2">
    <source>
        <dbReference type="ARBA" id="ARBA00023136"/>
    </source>
</evidence>
<gene>
    <name evidence="9" type="primary">UNC5B_2</name>
    <name evidence="9" type="ORF">P7K49_023951</name>
</gene>
<feature type="region of interest" description="Disordered" evidence="7">
    <location>
        <begin position="42"/>
        <end position="74"/>
    </location>
</feature>
<evidence type="ECO:0000256" key="7">
    <source>
        <dbReference type="SAM" id="MobiDB-lite"/>
    </source>
</evidence>
<dbReference type="InterPro" id="IPR036179">
    <property type="entry name" value="Ig-like_dom_sf"/>
</dbReference>
<keyword evidence="2" id="KW-0472">Membrane</keyword>
<organism evidence="9 10">
    <name type="scientific">Saguinus oedipus</name>
    <name type="common">Cotton-top tamarin</name>
    <name type="synonym">Oedipomidas oedipus</name>
    <dbReference type="NCBI Taxonomy" id="9490"/>
    <lineage>
        <taxon>Eukaryota</taxon>
        <taxon>Metazoa</taxon>
        <taxon>Chordata</taxon>
        <taxon>Craniata</taxon>
        <taxon>Vertebrata</taxon>
        <taxon>Euteleostomi</taxon>
        <taxon>Mammalia</taxon>
        <taxon>Eutheria</taxon>
        <taxon>Euarchontoglires</taxon>
        <taxon>Primates</taxon>
        <taxon>Haplorrhini</taxon>
        <taxon>Platyrrhini</taxon>
        <taxon>Cebidae</taxon>
        <taxon>Callitrichinae</taxon>
        <taxon>Saguinus</taxon>
    </lineage>
</organism>
<feature type="domain" description="Netrin receptor UNC5A-D-like N-terminal" evidence="8">
    <location>
        <begin position="82"/>
        <end position="184"/>
    </location>
</feature>
<evidence type="ECO:0000256" key="1">
    <source>
        <dbReference type="ARBA" id="ARBA00004479"/>
    </source>
</evidence>
<sequence length="235" mass="25985">MGALAPVQIASLAGAAKGSCDSRAEPAWFELQPQPHFQPIASGWVRGATGPSQPQPHGGLHSLAGTDSSSEVLPDSFPSVPAEPLPYFLQEPQDAYIVKNKPVELRCRAFPATQIYFKCNGDWVSQNDHVTQEGLDEATGLRVREVQIEVSRQQVEELFGLEDYWCQCVAWSSAGTTKSRRAYVRIAYLRKNFDQEPLGKEVPLDHEVLLQCRPPEGMPVAEKPRPQLYSCQSVP</sequence>
<keyword evidence="6" id="KW-0393">Immunoglobulin domain</keyword>
<dbReference type="InterPro" id="IPR013783">
    <property type="entry name" value="Ig-like_fold"/>
</dbReference>
<keyword evidence="10" id="KW-1185">Reference proteome</keyword>
<dbReference type="Gene3D" id="2.60.40.10">
    <property type="entry name" value="Immunoglobulins"/>
    <property type="match status" value="1"/>
</dbReference>
<comment type="subcellular location">
    <subcellularLocation>
        <location evidence="1">Membrane</location>
        <topology evidence="1">Single-pass type I membrane protein</topology>
    </subcellularLocation>
</comment>
<keyword evidence="4 9" id="KW-0675">Receptor</keyword>
<reference evidence="9 10" key="1">
    <citation type="submission" date="2023-05" db="EMBL/GenBank/DDBJ databases">
        <title>B98-5 Cell Line De Novo Hybrid Assembly: An Optical Mapping Approach.</title>
        <authorList>
            <person name="Kananen K."/>
            <person name="Auerbach J.A."/>
            <person name="Kautto E."/>
            <person name="Blachly J.S."/>
        </authorList>
    </citation>
    <scope>NUCLEOTIDE SEQUENCE [LARGE SCALE GENOMIC DNA]</scope>
    <source>
        <strain evidence="9">B95-8</strain>
        <tissue evidence="9">Cell line</tissue>
    </source>
</reference>
<proteinExistence type="predicted"/>
<evidence type="ECO:0000313" key="9">
    <source>
        <dbReference type="EMBL" id="KAK2098500.1"/>
    </source>
</evidence>
<accession>A0ABQ9UNY0</accession>
<dbReference type="SUPFAM" id="SSF48726">
    <property type="entry name" value="Immunoglobulin"/>
    <property type="match status" value="1"/>
</dbReference>
<keyword evidence="5" id="KW-0325">Glycoprotein</keyword>
<evidence type="ECO:0000256" key="3">
    <source>
        <dbReference type="ARBA" id="ARBA00023157"/>
    </source>
</evidence>
<evidence type="ECO:0000256" key="5">
    <source>
        <dbReference type="ARBA" id="ARBA00023180"/>
    </source>
</evidence>